<dbReference type="PANTHER" id="PTHR39157:SF1">
    <property type="entry name" value="DOXX FAMILY PROTEIN"/>
    <property type="match status" value="1"/>
</dbReference>
<keyword evidence="1" id="KW-1133">Transmembrane helix</keyword>
<keyword evidence="1" id="KW-0472">Membrane</keyword>
<keyword evidence="1" id="KW-0812">Transmembrane</keyword>
<dbReference type="EMBL" id="BPRH01001567">
    <property type="protein sequence ID" value="GJF13870.1"/>
    <property type="molecule type" value="Genomic_DNA"/>
</dbReference>
<comment type="caution">
    <text evidence="2">The sequence shown here is derived from an EMBL/GenBank/DDBJ whole genome shotgun (WGS) entry which is preliminary data.</text>
</comment>
<evidence type="ECO:0000313" key="3">
    <source>
        <dbReference type="Proteomes" id="UP001060504"/>
    </source>
</evidence>
<proteinExistence type="predicted"/>
<evidence type="ECO:0008006" key="4">
    <source>
        <dbReference type="Google" id="ProtNLM"/>
    </source>
</evidence>
<reference evidence="2 3" key="1">
    <citation type="submission" date="2021-08" db="EMBL/GenBank/DDBJ databases">
        <title>Draft genome sequence of Mycolicibacterium sp. NGTWS1702 strain.</title>
        <authorList>
            <person name="Matsumoto M."/>
            <person name="Tang B.C.C."/>
            <person name="Machida Y."/>
            <person name="Matoyama H."/>
            <person name="Kishihara T."/>
            <person name="Sato S."/>
            <person name="Kondo I."/>
            <person name="Sano M."/>
            <person name="Kato G."/>
        </authorList>
    </citation>
    <scope>NUCLEOTIDE SEQUENCE [LARGE SCALE GENOMIC DNA]</scope>
    <source>
        <strain evidence="2 3">NGTWSNA01</strain>
    </source>
</reference>
<protein>
    <recommendedName>
        <fullName evidence="4">DoxX family protein</fullName>
    </recommendedName>
</protein>
<dbReference type="Proteomes" id="UP001060504">
    <property type="component" value="Unassembled WGS sequence"/>
</dbReference>
<feature type="transmembrane region" description="Helical" evidence="1">
    <location>
        <begin position="115"/>
        <end position="131"/>
    </location>
</feature>
<gene>
    <name evidence="2" type="ORF">NGTWS1702_14840</name>
</gene>
<evidence type="ECO:0000313" key="2">
    <source>
        <dbReference type="EMBL" id="GJF13870.1"/>
    </source>
</evidence>
<organism evidence="2 3">
    <name type="scientific">Mycolicibacterium cyprinidarum</name>
    <dbReference type="NCBI Taxonomy" id="2860311"/>
    <lineage>
        <taxon>Bacteria</taxon>
        <taxon>Bacillati</taxon>
        <taxon>Actinomycetota</taxon>
        <taxon>Actinomycetes</taxon>
        <taxon>Mycobacteriales</taxon>
        <taxon>Mycobacteriaceae</taxon>
        <taxon>Mycolicibacterium</taxon>
    </lineage>
</organism>
<feature type="transmembrane region" description="Helical" evidence="1">
    <location>
        <begin position="20"/>
        <end position="41"/>
    </location>
</feature>
<keyword evidence="3" id="KW-1185">Reference proteome</keyword>
<feature type="transmembrane region" description="Helical" evidence="1">
    <location>
        <begin position="146"/>
        <end position="164"/>
    </location>
</feature>
<feature type="transmembrane region" description="Helical" evidence="1">
    <location>
        <begin position="89"/>
        <end position="108"/>
    </location>
</feature>
<name>A0ABQ4VAF7_9MYCO</name>
<accession>A0ABQ4VAF7</accession>
<evidence type="ECO:0000256" key="1">
    <source>
        <dbReference type="SAM" id="Phobius"/>
    </source>
</evidence>
<dbReference type="PANTHER" id="PTHR39157">
    <property type="entry name" value="INTEGRAL MEMBRANE PROTEIN-RELATED"/>
    <property type="match status" value="1"/>
</dbReference>
<sequence length="177" mass="19623">MTDTASTADLKDTHRLMGRAFAALRIFTGLVWLSNALAKIFDKAHYDWGFFSFNLITNGAARFIATDAAEKANIGPLTAVYQEFVLPNWGFFSVFLTVAELAIGLGLIFGVATRLAAVGGLLLLTPIWVMLWDRGQYLWTYPAEDVFPLLLLAIVPAGRVLGLDKSLARRFHGRWPF</sequence>